<evidence type="ECO:0000259" key="9">
    <source>
        <dbReference type="Pfam" id="PF00561"/>
    </source>
</evidence>
<name>A0A8X8A8R0_POPTO</name>
<evidence type="ECO:0000256" key="7">
    <source>
        <dbReference type="ARBA" id="ARBA00058358"/>
    </source>
</evidence>
<dbReference type="PANTHER" id="PTHR43329">
    <property type="entry name" value="EPOXIDE HYDROLASE"/>
    <property type="match status" value="1"/>
</dbReference>
<feature type="domain" description="AB hydrolase-1" evidence="9">
    <location>
        <begin position="45"/>
        <end position="168"/>
    </location>
</feature>
<evidence type="ECO:0000256" key="3">
    <source>
        <dbReference type="ARBA" id="ARBA00013006"/>
    </source>
</evidence>
<comment type="pathway">
    <text evidence="1">Secondary metabolite biosynthesis; terpenoid biosynthesis.</text>
</comment>
<evidence type="ECO:0000256" key="8">
    <source>
        <dbReference type="ARBA" id="ARBA00093212"/>
    </source>
</evidence>
<dbReference type="FunFam" id="3.40.50.1820:FF:000161">
    <property type="entry name" value="Epoxide hydrolase"/>
    <property type="match status" value="1"/>
</dbReference>
<evidence type="ECO:0000313" key="10">
    <source>
        <dbReference type="EMBL" id="KAG6785083.1"/>
    </source>
</evidence>
<sequence>MACLMYHFPSVDIKHKTNGRMDKIEHRTVATNGINMHIASTGTGPVILFLHGFPELWYSWRHQLLSLSSVGYRCIAPDLRGYGNSDAPRPVSEYTGLHVVGDLIGLLDSLGIDMVFLVGHDWGAMIAWYFCSFRPDRVKALVNTSVPFLPRNPQGNLLQWFRALFGDDYYFLRFQEPGEAEDDFAQVDPKRLMIKFFTNFGPNTPLLPKGVGIKALPDPPSLPSWLSEEDINYYAEKFNLTGFTGGLNYYRATAINWELMAPWTGSPITVPAKFIVGDLDLLYNIPGLKDHIHNGGFKKDVPLLEEVVVMEGVAHFLQQEKPEEVSKHIYDFVKKF</sequence>
<comment type="subunit">
    <text evidence="2">Homodimer.</text>
</comment>
<proteinExistence type="inferred from homology"/>
<comment type="catalytic activity">
    <reaction evidence="6">
        <text>an epoxide + H2O = an ethanediol</text>
        <dbReference type="Rhea" id="RHEA:19037"/>
        <dbReference type="ChEBI" id="CHEBI:15377"/>
        <dbReference type="ChEBI" id="CHEBI:32955"/>
        <dbReference type="ChEBI" id="CHEBI:140594"/>
        <dbReference type="EC" id="3.3.2.10"/>
    </reaction>
    <physiologicalReaction direction="left-to-right" evidence="6">
        <dbReference type="Rhea" id="RHEA:19038"/>
    </physiologicalReaction>
</comment>
<dbReference type="InterPro" id="IPR000073">
    <property type="entry name" value="AB_hydrolase_1"/>
</dbReference>
<evidence type="ECO:0000256" key="6">
    <source>
        <dbReference type="ARBA" id="ARBA00051067"/>
    </source>
</evidence>
<dbReference type="EC" id="3.3.2.10" evidence="3"/>
<comment type="catalytic activity">
    <reaction evidence="8">
        <text>(24S)-24,25-epoxycucurbitadienol + H2O = (24R)-24,25-dihydroxycucurbitadienol</text>
        <dbReference type="Rhea" id="RHEA:81855"/>
        <dbReference type="ChEBI" id="CHEBI:15377"/>
        <dbReference type="ChEBI" id="CHEBI:229949"/>
        <dbReference type="ChEBI" id="CHEBI:229950"/>
    </reaction>
    <physiologicalReaction direction="left-to-right" evidence="8">
        <dbReference type="Rhea" id="RHEA:81856"/>
    </physiologicalReaction>
</comment>
<dbReference type="OrthoDB" id="7130006at2759"/>
<reference evidence="10" key="1">
    <citation type="journal article" date="2020" name="bioRxiv">
        <title>Hybrid origin of Populus tomentosa Carr. identified through genome sequencing and phylogenomic analysis.</title>
        <authorList>
            <person name="An X."/>
            <person name="Gao K."/>
            <person name="Chen Z."/>
            <person name="Li J."/>
            <person name="Yang X."/>
            <person name="Yang X."/>
            <person name="Zhou J."/>
            <person name="Guo T."/>
            <person name="Zhao T."/>
            <person name="Huang S."/>
            <person name="Miao D."/>
            <person name="Khan W.U."/>
            <person name="Rao P."/>
            <person name="Ye M."/>
            <person name="Lei B."/>
            <person name="Liao W."/>
            <person name="Wang J."/>
            <person name="Ji L."/>
            <person name="Li Y."/>
            <person name="Guo B."/>
            <person name="Mustafa N.S."/>
            <person name="Li S."/>
            <person name="Yun Q."/>
            <person name="Keller S.R."/>
            <person name="Mao J."/>
            <person name="Zhang R."/>
            <person name="Strauss S.H."/>
        </authorList>
    </citation>
    <scope>NUCLEOTIDE SEQUENCE</scope>
    <source>
        <strain evidence="10">GM15</strain>
        <tissue evidence="10">Leaf</tissue>
    </source>
</reference>
<dbReference type="Proteomes" id="UP000886885">
    <property type="component" value="Chromosome 2D"/>
</dbReference>
<evidence type="ECO:0000256" key="5">
    <source>
        <dbReference type="ARBA" id="ARBA00038334"/>
    </source>
</evidence>
<dbReference type="Pfam" id="PF00561">
    <property type="entry name" value="Abhydrolase_1"/>
    <property type="match status" value="1"/>
</dbReference>
<comment type="caution">
    <text evidence="10">The sequence shown here is derived from an EMBL/GenBank/DDBJ whole genome shotgun (WGS) entry which is preliminary data.</text>
</comment>
<gene>
    <name evidence="10" type="ORF">POTOM_010806</name>
</gene>
<dbReference type="EMBL" id="JAAWWB010000004">
    <property type="protein sequence ID" value="KAG6785083.1"/>
    <property type="molecule type" value="Genomic_DNA"/>
</dbReference>
<dbReference type="AlphaFoldDB" id="A0A8X8A8R0"/>
<accession>A0A8X8A8R0</accession>
<protein>
    <recommendedName>
        <fullName evidence="3">soluble epoxide hydrolase</fullName>
        <ecNumber evidence="3">3.3.2.10</ecNumber>
    </recommendedName>
</protein>
<evidence type="ECO:0000256" key="4">
    <source>
        <dbReference type="ARBA" id="ARBA00022801"/>
    </source>
</evidence>
<evidence type="ECO:0000256" key="1">
    <source>
        <dbReference type="ARBA" id="ARBA00004721"/>
    </source>
</evidence>
<evidence type="ECO:0000313" key="11">
    <source>
        <dbReference type="Proteomes" id="UP000886885"/>
    </source>
</evidence>
<keyword evidence="4" id="KW-0378">Hydrolase</keyword>
<organism evidence="10 11">
    <name type="scientific">Populus tomentosa</name>
    <name type="common">Chinese white poplar</name>
    <dbReference type="NCBI Taxonomy" id="118781"/>
    <lineage>
        <taxon>Eukaryota</taxon>
        <taxon>Viridiplantae</taxon>
        <taxon>Streptophyta</taxon>
        <taxon>Embryophyta</taxon>
        <taxon>Tracheophyta</taxon>
        <taxon>Spermatophyta</taxon>
        <taxon>Magnoliopsida</taxon>
        <taxon>eudicotyledons</taxon>
        <taxon>Gunneridae</taxon>
        <taxon>Pentapetalae</taxon>
        <taxon>rosids</taxon>
        <taxon>fabids</taxon>
        <taxon>Malpighiales</taxon>
        <taxon>Salicaceae</taxon>
        <taxon>Saliceae</taxon>
        <taxon>Populus</taxon>
    </lineage>
</organism>
<evidence type="ECO:0000256" key="2">
    <source>
        <dbReference type="ARBA" id="ARBA00011738"/>
    </source>
</evidence>
<comment type="function">
    <text evidence="7">Epoxide hydrolase involved in the biosynthesis of cucurbitacin and mogroside tetracyclic triterpene natural products (e.g. siamenoside I and mogrosides IV, V and VI). Cucurbitacins have cytotoxic properties and exhibit deterrent taste as a defense barrier against herbivores. Mogrosides are nonsugar highly oxygenated compounds used as high-intensity zero-calorie sweeteners; they also possess pharmacological properties such as regulating immunity, lowering blood sugar and lipid levels, protecting the liver, and acting as antioxidants and antitumor agents. Catalyzes the hydrolysis of aromatic epoxide-containing substrates, such as the conversion of 24,25-epoxycucurbitadienol to 24,25-dihydroxycucurbitadienol.</text>
</comment>
<keyword evidence="11" id="KW-1185">Reference proteome</keyword>
<comment type="similarity">
    <text evidence="5">Belongs to the AB hydrolase superfamily. Epoxide hydrolase family.</text>
</comment>
<dbReference type="GO" id="GO:0004301">
    <property type="term" value="F:epoxide hydrolase activity"/>
    <property type="evidence" value="ECO:0007669"/>
    <property type="project" value="UniProtKB-EC"/>
</dbReference>